<evidence type="ECO:0000313" key="3">
    <source>
        <dbReference type="EMBL" id="BAV63048.1"/>
    </source>
</evidence>
<evidence type="ECO:0000313" key="4">
    <source>
        <dbReference type="Proteomes" id="UP000218272"/>
    </source>
</evidence>
<dbReference type="EMBL" id="AP017655">
    <property type="protein sequence ID" value="BAV63048.1"/>
    <property type="molecule type" value="Genomic_DNA"/>
</dbReference>
<dbReference type="KEGG" id="sclo:SCLO_1000080"/>
<gene>
    <name evidence="3" type="ORF">SCLO_1000080</name>
</gene>
<proteinExistence type="predicted"/>
<dbReference type="Proteomes" id="UP000218272">
    <property type="component" value="Chromosome SCLO_1"/>
</dbReference>
<feature type="domain" description="DUF5681" evidence="2">
    <location>
        <begin position="37"/>
        <end position="90"/>
    </location>
</feature>
<feature type="region of interest" description="Disordered" evidence="1">
    <location>
        <begin position="1"/>
        <end position="53"/>
    </location>
</feature>
<organism evidence="3 4">
    <name type="scientific">Sphingobium cloacae</name>
    <dbReference type="NCBI Taxonomy" id="120107"/>
    <lineage>
        <taxon>Bacteria</taxon>
        <taxon>Pseudomonadati</taxon>
        <taxon>Pseudomonadota</taxon>
        <taxon>Alphaproteobacteria</taxon>
        <taxon>Sphingomonadales</taxon>
        <taxon>Sphingomonadaceae</taxon>
        <taxon>Sphingobium</taxon>
    </lineage>
</organism>
<reference evidence="3 4" key="1">
    <citation type="submission" date="2016-10" db="EMBL/GenBank/DDBJ databases">
        <title>Complete Genome Sequence of the Nonylphenol-Degrading Bacterium Sphingobium cloacae JCM 10874T.</title>
        <authorList>
            <person name="Ootsuka M."/>
            <person name="Nishizawa T."/>
            <person name="Ohta H."/>
        </authorList>
    </citation>
    <scope>NUCLEOTIDE SEQUENCE [LARGE SCALE GENOMIC DNA]</scope>
    <source>
        <strain evidence="3 4">JCM 10874</strain>
    </source>
</reference>
<dbReference type="Pfam" id="PF18932">
    <property type="entry name" value="DUF5681"/>
    <property type="match status" value="1"/>
</dbReference>
<sequence length="169" mass="17803">MDRHIAPWEQGFQTVTAPPPAPPIPKPPPAPPGNPAWTKGVSGNPAGRPPGRPDRRLLATQQMLDEMRNIVAVLVGKALEGDTNAASIVLAKCLPSIKAQAEKVNFEFDATAPISEQVAQVLDAVAAGAVAPDVGRLIIDSIKSLADVRASEELEARIAALEEVRDASR</sequence>
<name>A0A1E1EXN6_9SPHN</name>
<evidence type="ECO:0000256" key="1">
    <source>
        <dbReference type="SAM" id="MobiDB-lite"/>
    </source>
</evidence>
<accession>A0A1E1EXN6</accession>
<dbReference type="RefSeq" id="WP_231923284.1">
    <property type="nucleotide sequence ID" value="NZ_AP017655.1"/>
</dbReference>
<protein>
    <recommendedName>
        <fullName evidence="2">DUF5681 domain-containing protein</fullName>
    </recommendedName>
</protein>
<feature type="compositionally biased region" description="Pro residues" evidence="1">
    <location>
        <begin position="17"/>
        <end position="34"/>
    </location>
</feature>
<dbReference type="AlphaFoldDB" id="A0A1E1EXN6"/>
<evidence type="ECO:0000259" key="2">
    <source>
        <dbReference type="Pfam" id="PF18932"/>
    </source>
</evidence>
<dbReference type="InterPro" id="IPR043736">
    <property type="entry name" value="DUF5681"/>
</dbReference>
<keyword evidence="4" id="KW-1185">Reference proteome</keyword>